<evidence type="ECO:0000313" key="1">
    <source>
        <dbReference type="EMBL" id="CAG8980094.1"/>
    </source>
</evidence>
<name>A0A9N9LX68_9HELO</name>
<reference evidence="1" key="1">
    <citation type="submission" date="2021-07" db="EMBL/GenBank/DDBJ databases">
        <authorList>
            <person name="Durling M."/>
        </authorList>
    </citation>
    <scope>NUCLEOTIDE SEQUENCE</scope>
</reference>
<proteinExistence type="predicted"/>
<protein>
    <submittedName>
        <fullName evidence="1">Uncharacterized protein</fullName>
    </submittedName>
</protein>
<dbReference type="EMBL" id="CAJVRM010000356">
    <property type="protein sequence ID" value="CAG8980094.1"/>
    <property type="molecule type" value="Genomic_DNA"/>
</dbReference>
<comment type="caution">
    <text evidence="1">The sequence shown here is derived from an EMBL/GenBank/DDBJ whole genome shotgun (WGS) entry which is preliminary data.</text>
</comment>
<keyword evidence="2" id="KW-1185">Reference proteome</keyword>
<dbReference type="OrthoDB" id="5057657at2759"/>
<sequence length="107" mass="11780">MPIQNPIEPVDSEGLRTKILATKPGQEKVILTEVKNHLEKSGYATYQQTIEETREVGLTGKCIVFLIRGAFEVGGNTISSNGLGHPVHDEKTLRLQQNTVIVIINTN</sequence>
<organism evidence="1 2">
    <name type="scientific">Hymenoscyphus albidus</name>
    <dbReference type="NCBI Taxonomy" id="595503"/>
    <lineage>
        <taxon>Eukaryota</taxon>
        <taxon>Fungi</taxon>
        <taxon>Dikarya</taxon>
        <taxon>Ascomycota</taxon>
        <taxon>Pezizomycotina</taxon>
        <taxon>Leotiomycetes</taxon>
        <taxon>Helotiales</taxon>
        <taxon>Helotiaceae</taxon>
        <taxon>Hymenoscyphus</taxon>
    </lineage>
</organism>
<accession>A0A9N9LX68</accession>
<dbReference type="Proteomes" id="UP000701801">
    <property type="component" value="Unassembled WGS sequence"/>
</dbReference>
<dbReference type="AlphaFoldDB" id="A0A9N9LX68"/>
<evidence type="ECO:0000313" key="2">
    <source>
        <dbReference type="Proteomes" id="UP000701801"/>
    </source>
</evidence>
<gene>
    <name evidence="1" type="ORF">HYALB_00012560</name>
</gene>